<evidence type="ECO:0000259" key="1">
    <source>
        <dbReference type="Pfam" id="PF04542"/>
    </source>
</evidence>
<protein>
    <recommendedName>
        <fullName evidence="1">RNA polymerase sigma-70 region 2 domain-containing protein</fullName>
    </recommendedName>
</protein>
<dbReference type="InterPro" id="IPR007627">
    <property type="entry name" value="RNA_pol_sigma70_r2"/>
</dbReference>
<dbReference type="Pfam" id="PF04542">
    <property type="entry name" value="Sigma70_r2"/>
    <property type="match status" value="1"/>
</dbReference>
<dbReference type="Gene3D" id="1.10.1740.10">
    <property type="match status" value="1"/>
</dbReference>
<dbReference type="SUPFAM" id="SSF88946">
    <property type="entry name" value="Sigma2 domain of RNA polymerase sigma factors"/>
    <property type="match status" value="1"/>
</dbReference>
<name>A0ABN7Z7N2_9BURK</name>
<dbReference type="InterPro" id="IPR013325">
    <property type="entry name" value="RNA_pol_sigma_r2"/>
</dbReference>
<comment type="caution">
    <text evidence="2">The sequence shown here is derived from an EMBL/GenBank/DDBJ whole genome shotgun (WGS) entry which is preliminary data.</text>
</comment>
<accession>A0ABN7Z7N2</accession>
<sequence length="199" mass="22610">MSTTIRVLYEDNHDWLCQWLRRRLDCSEEALDLAQDTFLRLLRKPDDVPGIKEPRAFLTTVANTATDEHHVVMFASVTSPLRAKPHTQAVCTRSQQRHASHKKDLWAKVAPLHSRFCVFMSLSGQQQRLVRLLKNGFHLRIVRSVLNQSPVYCELVSASVHGAVDVIPMWRIYKMLATGVVCLDTGEIATARAIVLTRP</sequence>
<organism evidence="2 3">
    <name type="scientific">Cupriavidus pampae</name>
    <dbReference type="NCBI Taxonomy" id="659251"/>
    <lineage>
        <taxon>Bacteria</taxon>
        <taxon>Pseudomonadati</taxon>
        <taxon>Pseudomonadota</taxon>
        <taxon>Betaproteobacteria</taxon>
        <taxon>Burkholderiales</taxon>
        <taxon>Burkholderiaceae</taxon>
        <taxon>Cupriavidus</taxon>
    </lineage>
</organism>
<evidence type="ECO:0000313" key="2">
    <source>
        <dbReference type="EMBL" id="CAG9180042.1"/>
    </source>
</evidence>
<reference evidence="2 3" key="1">
    <citation type="submission" date="2021-08" db="EMBL/GenBank/DDBJ databases">
        <authorList>
            <person name="Peeters C."/>
        </authorList>
    </citation>
    <scope>NUCLEOTIDE SEQUENCE [LARGE SCALE GENOMIC DNA]</scope>
    <source>
        <strain evidence="2 3">LMG 32289</strain>
    </source>
</reference>
<dbReference type="EMBL" id="CAJZAG010000009">
    <property type="protein sequence ID" value="CAG9180042.1"/>
    <property type="molecule type" value="Genomic_DNA"/>
</dbReference>
<dbReference type="RefSeq" id="WP_223992234.1">
    <property type="nucleotide sequence ID" value="NZ_CAJZAG010000009.1"/>
</dbReference>
<evidence type="ECO:0000313" key="3">
    <source>
        <dbReference type="Proteomes" id="UP000706525"/>
    </source>
</evidence>
<dbReference type="Proteomes" id="UP000706525">
    <property type="component" value="Unassembled WGS sequence"/>
</dbReference>
<keyword evidence="3" id="KW-1185">Reference proteome</keyword>
<proteinExistence type="predicted"/>
<feature type="domain" description="RNA polymerase sigma-70 region 2" evidence="1">
    <location>
        <begin position="8"/>
        <end position="63"/>
    </location>
</feature>
<gene>
    <name evidence="2" type="ORF">LMG32289_04481</name>
</gene>